<evidence type="ECO:0000256" key="1">
    <source>
        <dbReference type="SAM" id="MobiDB-lite"/>
    </source>
</evidence>
<organism evidence="3 4">
    <name type="scientific">Paraconiothyrium brasiliense</name>
    <dbReference type="NCBI Taxonomy" id="300254"/>
    <lineage>
        <taxon>Eukaryota</taxon>
        <taxon>Fungi</taxon>
        <taxon>Dikarya</taxon>
        <taxon>Ascomycota</taxon>
        <taxon>Pezizomycotina</taxon>
        <taxon>Dothideomycetes</taxon>
        <taxon>Pleosporomycetidae</taxon>
        <taxon>Pleosporales</taxon>
        <taxon>Massarineae</taxon>
        <taxon>Didymosphaeriaceae</taxon>
        <taxon>Paraconiothyrium</taxon>
    </lineage>
</organism>
<dbReference type="PANTHER" id="PTHR12461">
    <property type="entry name" value="HYPOXIA-INDUCIBLE FACTOR 1 ALPHA INHIBITOR-RELATED"/>
    <property type="match status" value="1"/>
</dbReference>
<name>A0ABR3QR33_9PLEO</name>
<evidence type="ECO:0000259" key="2">
    <source>
        <dbReference type="PROSITE" id="PS51184"/>
    </source>
</evidence>
<dbReference type="PROSITE" id="PS51184">
    <property type="entry name" value="JMJC"/>
    <property type="match status" value="1"/>
</dbReference>
<keyword evidence="4" id="KW-1185">Reference proteome</keyword>
<dbReference type="Gene3D" id="2.60.120.650">
    <property type="entry name" value="Cupin"/>
    <property type="match status" value="1"/>
</dbReference>
<dbReference type="EMBL" id="JAKJXO020000017">
    <property type="protein sequence ID" value="KAL1594611.1"/>
    <property type="molecule type" value="Genomic_DNA"/>
</dbReference>
<proteinExistence type="predicted"/>
<dbReference type="Pfam" id="PF13621">
    <property type="entry name" value="Cupin_8"/>
    <property type="match status" value="1"/>
</dbReference>
<comment type="caution">
    <text evidence="3">The sequence shown here is derived from an EMBL/GenBank/DDBJ whole genome shotgun (WGS) entry which is preliminary data.</text>
</comment>
<dbReference type="SUPFAM" id="SSF51197">
    <property type="entry name" value="Clavaminate synthase-like"/>
    <property type="match status" value="1"/>
</dbReference>
<dbReference type="InterPro" id="IPR003347">
    <property type="entry name" value="JmjC_dom"/>
</dbReference>
<feature type="region of interest" description="Disordered" evidence="1">
    <location>
        <begin position="134"/>
        <end position="161"/>
    </location>
</feature>
<dbReference type="SMART" id="SM00558">
    <property type="entry name" value="JmjC"/>
    <property type="match status" value="1"/>
</dbReference>
<sequence>MYPILARTRTSLLSPPPLDDPSILGAGRAALILLPKDPQTCLRLAYQQLHAVPFREVKTCWRRLYTDSALWVVVEVVAEHLEKRGEDESDEKWVDRVVKELDMALILTGAVGREELVGEWFDVLEEVLGSQADESSARPAKRRKVDSEQLPDTFPEDIRRKPVPKCPIARSRELSLSAFQAKVSNPQTQTPLIIEGAIDHWPAFEDSRAWKKPHYLLRKTLDGRRLVPVEIGRSYTDAGWAQKILSFRQFMQTYMLETADAHTDPHPAEHPSDDTPSSHLNAQKGYLAQHDLFAQIPSLRADIAVPDFCYTAPAPPLSNPSHVKDVQELADPLLNAWFGPADTISPLHTDPYHNILAQVVGYKYVRLYAPAETPRLYPRGTEADGVDMSNTSCVDLEGAMEAWPEISCWGHRDGGGGDEGEEQQVRELYGGFREARYVEGVLGPGECLYVPVGWWHYVRSLTASFSVSFWWN</sequence>
<dbReference type="PANTHER" id="PTHR12461:SF101">
    <property type="entry name" value="TRNA WYBUTOSINE-SYNTHESIZING PROTEIN 4"/>
    <property type="match status" value="1"/>
</dbReference>
<gene>
    <name evidence="3" type="ORF">SLS60_010372</name>
</gene>
<reference evidence="3 4" key="1">
    <citation type="submission" date="2024-02" db="EMBL/GenBank/DDBJ databases">
        <title>De novo assembly and annotation of 12 fungi associated with fruit tree decline syndrome in Ontario, Canada.</title>
        <authorList>
            <person name="Sulman M."/>
            <person name="Ellouze W."/>
            <person name="Ilyukhin E."/>
        </authorList>
    </citation>
    <scope>NUCLEOTIDE SEQUENCE [LARGE SCALE GENOMIC DNA]</scope>
    <source>
        <strain evidence="3 4">M42-189</strain>
    </source>
</reference>
<accession>A0ABR3QR33</accession>
<protein>
    <recommendedName>
        <fullName evidence="2">JmjC domain-containing protein</fullName>
    </recommendedName>
</protein>
<dbReference type="InterPro" id="IPR041667">
    <property type="entry name" value="Cupin_8"/>
</dbReference>
<evidence type="ECO:0000313" key="3">
    <source>
        <dbReference type="EMBL" id="KAL1594611.1"/>
    </source>
</evidence>
<dbReference type="Proteomes" id="UP001521785">
    <property type="component" value="Unassembled WGS sequence"/>
</dbReference>
<evidence type="ECO:0000313" key="4">
    <source>
        <dbReference type="Proteomes" id="UP001521785"/>
    </source>
</evidence>
<feature type="domain" description="JmjC" evidence="2">
    <location>
        <begin position="285"/>
        <end position="472"/>
    </location>
</feature>